<feature type="region of interest" description="Disordered" evidence="1">
    <location>
        <begin position="59"/>
        <end position="109"/>
    </location>
</feature>
<sequence length="109" mass="11327">MNTVKKWMRVTRALGFALVVAIEPASAAVNADTLITDPTNPSGQLPACTSAGSASVIAYSDSSTDATPRCGSSGGGQQESPSAHQPYRFAEPASGSFWSPPADSRRYSF</sequence>
<feature type="signal peptide" evidence="2">
    <location>
        <begin position="1"/>
        <end position="27"/>
    </location>
</feature>
<evidence type="ECO:0000313" key="4">
    <source>
        <dbReference type="Proteomes" id="UP000032439"/>
    </source>
</evidence>
<dbReference type="Proteomes" id="UP000032439">
    <property type="component" value="Unassembled WGS sequence"/>
</dbReference>
<keyword evidence="2" id="KW-0732">Signal</keyword>
<evidence type="ECO:0000313" key="3">
    <source>
        <dbReference type="EMBL" id="KIZ33373.1"/>
    </source>
</evidence>
<proteinExistence type="predicted"/>
<dbReference type="RefSeq" id="WP_044316254.1">
    <property type="nucleotide sequence ID" value="NZ_JXXD01000245.1"/>
</dbReference>
<evidence type="ECO:0000256" key="2">
    <source>
        <dbReference type="SAM" id="SignalP"/>
    </source>
</evidence>
<comment type="caution">
    <text evidence="3">The sequence shown here is derived from an EMBL/GenBank/DDBJ whole genome shotgun (WGS) entry which is preliminary data.</text>
</comment>
<protein>
    <submittedName>
        <fullName evidence="3">Uncharacterized protein</fullName>
    </submittedName>
</protein>
<reference evidence="3 4" key="1">
    <citation type="submission" date="2014-11" db="EMBL/GenBank/DDBJ databases">
        <title>Genomics and ecophysiology of heterotrophic nitrogen fixing bacteria isolated from estuarine surface water.</title>
        <authorList>
            <person name="Bentzon-Tilia M."/>
            <person name="Severin I."/>
            <person name="Hansen L.H."/>
            <person name="Riemann L."/>
        </authorList>
    </citation>
    <scope>NUCLEOTIDE SEQUENCE [LARGE SCALE GENOMIC DNA]</scope>
    <source>
        <strain evidence="3 4">BAL361</strain>
    </source>
</reference>
<dbReference type="EMBL" id="JXXD01000245">
    <property type="protein sequence ID" value="KIZ33373.1"/>
    <property type="molecule type" value="Genomic_DNA"/>
</dbReference>
<organism evidence="3 4">
    <name type="scientific">Stutzerimonas stutzeri</name>
    <name type="common">Pseudomonas stutzeri</name>
    <dbReference type="NCBI Taxonomy" id="316"/>
    <lineage>
        <taxon>Bacteria</taxon>
        <taxon>Pseudomonadati</taxon>
        <taxon>Pseudomonadota</taxon>
        <taxon>Gammaproteobacteria</taxon>
        <taxon>Pseudomonadales</taxon>
        <taxon>Pseudomonadaceae</taxon>
        <taxon>Stutzerimonas</taxon>
    </lineage>
</organism>
<gene>
    <name evidence="3" type="ORF">LO50_21115</name>
</gene>
<accession>A0A0D7DXQ8</accession>
<dbReference type="PATRIC" id="fig|316.110.peg.2572"/>
<dbReference type="AlphaFoldDB" id="A0A0D7DXQ8"/>
<evidence type="ECO:0000256" key="1">
    <source>
        <dbReference type="SAM" id="MobiDB-lite"/>
    </source>
</evidence>
<feature type="chain" id="PRO_5002318685" evidence="2">
    <location>
        <begin position="28"/>
        <end position="109"/>
    </location>
</feature>
<name>A0A0D7DXQ8_STUST</name>